<dbReference type="AlphaFoldDB" id="A0A7X1A3L7"/>
<comment type="caution">
    <text evidence="7">The sequence shown here is derived from an EMBL/GenBank/DDBJ whole genome shotgun (WGS) entry which is preliminary data.</text>
</comment>
<feature type="chain" id="PRO_5030972118" description="BIG2 domain-containing protein" evidence="5">
    <location>
        <begin position="37"/>
        <end position="1063"/>
    </location>
</feature>
<feature type="domain" description="BIG2" evidence="6">
    <location>
        <begin position="658"/>
        <end position="735"/>
    </location>
</feature>
<accession>A0A7X1A3L7</accession>
<reference evidence="7 8" key="1">
    <citation type="submission" date="2020-03" db="EMBL/GenBank/DDBJ databases">
        <title>Soil Listeria distribution.</title>
        <authorList>
            <person name="Liao J."/>
            <person name="Wiedmann M."/>
        </authorList>
    </citation>
    <scope>NUCLEOTIDE SEQUENCE [LARGE SCALE GENOMIC DNA]</scope>
    <source>
        <strain evidence="7 8">FSL L7-1850</strain>
    </source>
</reference>
<sequence>MQNNHSFKKLGKTTLVGTLALGMMVTPIISSIQANAAEGAKGSISDAMFEDLNGNGQKDANEAGISGIKVTLFNDQGVEVATTTSAADGSYNFDNVDEGTYYMHVDTTTFPDNYKLFTTQGFGSDGNSSYFHVAAGETVSGYHLGFYKKAGGTISSTVFNDLNINGKQDEGEAGLSGAKVALYNVSGEKIAETTTAADGSYTFTNIPAGTYYEHVTLPKNAKLVSGEQFGSDGNTGYFAVNSEQQITNLNVGAKINTAVISGTITDKASQQGMKDIEMVLYTIDGTRVASTTTDASGNYKFANLAEDFYYVHAIVPDGDSVVDTRGFGMDAYSYYIQIGADTQADNFNLTLKGNTVEPTDIIVNTDDIAAKVGDTGKIDASVQPSDATDKTLTYTVSDPSILSVDADGNWTALAKGEADITVTTANGISKVIHVVVSEKVGELKSFVFEDTNKNGTKEAGEAGVSGATVALHGADGSVVATQTTDANGQYDFKDVPVGTYYIVVTAPAGYDIKPNHAFGADGVTGYINLTESTVTTYECAVIKDVAPVTVSSIKWINNKEGGNVELMDRDNIQIQDNYVDADNNPIVNIKLYDQNNNVIDLTGYTVTMGDDTIATGAIDGNNVELTRHKAGATSVMIKDPSGRVVKNFVLNITASVIPATDITLDATNINTTIGSTGKINASVQPANATDKSLTYTSANTSILTVAADGSWEAKAEGTTTVTVKTANNITKTITVTVTSPISVQLKNIPNYPDRTIVPNDQLNINTDYINTFGSHDLDFKYYDKASAEVNPTAYTVTSSDPTVIAPKANIGDNYVRLAVQGKAGSSVITIKDAKGNIIRQFTVNVAQGAILPTGVTVANSAVTTKVASTGSISATVQPANATDKTLTYTSSNPSILKVNADGSWEAMNNGTATVTVKTSNGLTTTVTFTVQAYFSTILEQGNFNPDKASGGPVTYYDSIADLSASDNITLTYNTLDAKVADATQTNGRRQFIFYVDGNPVNFNTDYSFSITNQTVLNSDISNNTEGARALGHIEVKVTRGTSKITVTRTSDGKVVKTINVTVQ</sequence>
<dbReference type="InterPro" id="IPR013783">
    <property type="entry name" value="Ig-like_fold"/>
</dbReference>
<comment type="similarity">
    <text evidence="2">Belongs to the serine-aspartate repeat-containing protein (SDr) family.</text>
</comment>
<dbReference type="SUPFAM" id="SSF117074">
    <property type="entry name" value="Hypothetical protein PA1324"/>
    <property type="match status" value="4"/>
</dbReference>
<feature type="domain" description="BIG2" evidence="6">
    <location>
        <begin position="851"/>
        <end position="928"/>
    </location>
</feature>
<dbReference type="SUPFAM" id="SSF49373">
    <property type="entry name" value="Invasin/intimin cell-adhesion fragments"/>
    <property type="match status" value="3"/>
</dbReference>
<dbReference type="RefSeq" id="WP_185617883.1">
    <property type="nucleotide sequence ID" value="NZ_JAARMV010000001.1"/>
</dbReference>
<evidence type="ECO:0000313" key="7">
    <source>
        <dbReference type="EMBL" id="MBC2370666.1"/>
    </source>
</evidence>
<feature type="signal peptide" evidence="5">
    <location>
        <begin position="1"/>
        <end position="36"/>
    </location>
</feature>
<dbReference type="GO" id="GO:0005576">
    <property type="term" value="C:extracellular region"/>
    <property type="evidence" value="ECO:0007669"/>
    <property type="project" value="UniProtKB-SubCell"/>
</dbReference>
<gene>
    <name evidence="7" type="ORF">HBP98_01480</name>
</gene>
<dbReference type="SMART" id="SM00635">
    <property type="entry name" value="BID_2"/>
    <property type="match status" value="4"/>
</dbReference>
<evidence type="ECO:0000256" key="2">
    <source>
        <dbReference type="ARBA" id="ARBA00007257"/>
    </source>
</evidence>
<keyword evidence="4 5" id="KW-0732">Signal</keyword>
<evidence type="ECO:0000256" key="5">
    <source>
        <dbReference type="SAM" id="SignalP"/>
    </source>
</evidence>
<proteinExistence type="inferred from homology"/>
<dbReference type="Gene3D" id="2.60.40.10">
    <property type="entry name" value="Immunoglobulins"/>
    <property type="match status" value="4"/>
</dbReference>
<dbReference type="InterPro" id="IPR008964">
    <property type="entry name" value="Invasin/intimin_cell_adhesion"/>
</dbReference>
<protein>
    <recommendedName>
        <fullName evidence="6">BIG2 domain-containing protein</fullName>
    </recommendedName>
</protein>
<evidence type="ECO:0000313" key="8">
    <source>
        <dbReference type="Proteomes" id="UP000546244"/>
    </source>
</evidence>
<dbReference type="PANTHER" id="PTHR36108">
    <property type="entry name" value="COLOSSIN-B-RELATED"/>
    <property type="match status" value="1"/>
</dbReference>
<dbReference type="Gene3D" id="2.60.40.1080">
    <property type="match status" value="3"/>
</dbReference>
<evidence type="ECO:0000256" key="1">
    <source>
        <dbReference type="ARBA" id="ARBA00004613"/>
    </source>
</evidence>
<name>A0A7X1A3L7_9LIST</name>
<dbReference type="InterPro" id="IPR033764">
    <property type="entry name" value="Sdr_B"/>
</dbReference>
<dbReference type="Proteomes" id="UP000546244">
    <property type="component" value="Unassembled WGS sequence"/>
</dbReference>
<comment type="subcellular location">
    <subcellularLocation>
        <location evidence="1">Secreted</location>
    </subcellularLocation>
</comment>
<dbReference type="EMBL" id="JAARMV010000001">
    <property type="protein sequence ID" value="MBC2370666.1"/>
    <property type="molecule type" value="Genomic_DNA"/>
</dbReference>
<organism evidence="7 8">
    <name type="scientific">Listeria booriae</name>
    <dbReference type="NCBI Taxonomy" id="1552123"/>
    <lineage>
        <taxon>Bacteria</taxon>
        <taxon>Bacillati</taxon>
        <taxon>Bacillota</taxon>
        <taxon>Bacilli</taxon>
        <taxon>Bacillales</taxon>
        <taxon>Listeriaceae</taxon>
        <taxon>Listeria</taxon>
    </lineage>
</organism>
<keyword evidence="3" id="KW-0964">Secreted</keyword>
<evidence type="ECO:0000256" key="4">
    <source>
        <dbReference type="ARBA" id="ARBA00022729"/>
    </source>
</evidence>
<dbReference type="Pfam" id="PF02368">
    <property type="entry name" value="Big_2"/>
    <property type="match status" value="3"/>
</dbReference>
<dbReference type="InterPro" id="IPR003343">
    <property type="entry name" value="Big_2"/>
</dbReference>
<feature type="domain" description="BIG2" evidence="6">
    <location>
        <begin position="357"/>
        <end position="434"/>
    </location>
</feature>
<feature type="domain" description="BIG2" evidence="6">
    <location>
        <begin position="964"/>
        <end position="1058"/>
    </location>
</feature>
<dbReference type="Pfam" id="PF17210">
    <property type="entry name" value="SdrD_B"/>
    <property type="match status" value="4"/>
</dbReference>
<dbReference type="PANTHER" id="PTHR36108:SF13">
    <property type="entry name" value="COLOSSIN-B-RELATED"/>
    <property type="match status" value="1"/>
</dbReference>
<evidence type="ECO:0000259" key="6">
    <source>
        <dbReference type="SMART" id="SM00635"/>
    </source>
</evidence>
<evidence type="ECO:0000256" key="3">
    <source>
        <dbReference type="ARBA" id="ARBA00022525"/>
    </source>
</evidence>